<evidence type="ECO:0000256" key="3">
    <source>
        <dbReference type="ARBA" id="ARBA00006936"/>
    </source>
</evidence>
<evidence type="ECO:0000256" key="7">
    <source>
        <dbReference type="SAM" id="Coils"/>
    </source>
</evidence>
<evidence type="ECO:0000256" key="6">
    <source>
        <dbReference type="ARBA" id="ARBA00023052"/>
    </source>
</evidence>
<dbReference type="GO" id="GO:0045252">
    <property type="term" value="C:oxoglutarate dehydrogenase complex"/>
    <property type="evidence" value="ECO:0007669"/>
    <property type="project" value="TreeGrafter"/>
</dbReference>
<dbReference type="Gene3D" id="3.40.50.970">
    <property type="match status" value="1"/>
</dbReference>
<name>A0A6M5YMP4_9BACT</name>
<dbReference type="InterPro" id="IPR001017">
    <property type="entry name" value="DH_E1"/>
</dbReference>
<keyword evidence="6" id="KW-0786">Thiamine pyrophosphate</keyword>
<dbReference type="Pfam" id="PF16870">
    <property type="entry name" value="OxoGdeHyase_C"/>
    <property type="match status" value="1"/>
</dbReference>
<dbReference type="NCBIfam" id="NF006914">
    <property type="entry name" value="PRK09404.1"/>
    <property type="match status" value="1"/>
</dbReference>
<dbReference type="EMBL" id="CP053452">
    <property type="protein sequence ID" value="QJW94511.1"/>
    <property type="molecule type" value="Genomic_DNA"/>
</dbReference>
<dbReference type="InterPro" id="IPR005475">
    <property type="entry name" value="Transketolase-like_Pyr-bd"/>
</dbReference>
<sequence length="970" mass="107481">MFSENADFVDEQFRRWQQDPNSVEPTWQGFFAGMQFAGRLPGAPAQGAFAPRPDAVPADVRLQTGVVRLVFWYRQTGHLQAHIDPLADAPPPENSLLRLENFGLSAADLDRTVDGSMIFGTDGPVVLRDLIAILRETYCRTIGVEYMHIDSQETRRWLAARMEPNRNRPGLKLRQKYRILMTLHQAELFEKFLHTKYVGQKRFSLEGGETLIPVLDAIVEKGPALGVKEIVIGMAHRGRLNVLTNTLHKPFAEIFNEFEDNYLPLSSHDGDGDVKYHLGFSADVATADGGSIHLSVAPNPSHLEIVNPVVEGRVRAKQRQHGDKERTTGVPVLIHGDAAFAGQGVIMETFNLMNLAGYRTGGTIHIVVNNQIGFTTNPRDSRSTQYCTDIAKFVQAPIFHVNAEDPEACVAMAELALEFRQQFKRDVVIDLVCYRRWGHNEGDNPGYTQPLQAKVIAKKPPISAVYAEHLAGQPAGSGVVPAVAAHIGREFEDKLSDALRDADTIAAEYRKEMESAHKQIKEMVKKGESRKRGMEGFSGRWKGFTNAYSHDPVATGLSDATLDRIADALGTFPGGFTVHPNLLKTLLGRSENIKKRATVDWGTGEALAFGSLVLEGTPVRLSGQDSRRGTFTQRHAVVVDYETGADYYPLANLDPKQAAFDVIDSSLSEAAVMGFEFGYSLDDPDTLVMWEAQFGDFANGAQVIIDQFLTSCESKWTRSSGLVLLLPHAYEGQGPEHSSARLERFLQMSAEDNIQVAYPTTPAQYFHLLRRQVRRKFRKPLVVMTPKSLLRLPAAVSPVSEFGAGTTFREVLDDRANPDQVTRVLVCSGKVYYDLAKKREELGTQAVAIVRLEQLYPWPEAQLAAVLSRYRRAREWIWVQEESQNMGGWTFAEPRLRAMNFPFDYVGRDASASPATGSHHVHEKEQRLLVEGAFAPTPSGPIGPGRYGWVSAVEANGNGAHSPRPDAAKT</sequence>
<reference evidence="10" key="1">
    <citation type="submission" date="2020-05" db="EMBL/GenBank/DDBJ databases">
        <title>Frigoriglobus tundricola gen. nov., sp. nov., a psychrotolerant cellulolytic planctomycete of the family Gemmataceae with two divergent copies of 16S rRNA gene.</title>
        <authorList>
            <person name="Kulichevskaya I.S."/>
            <person name="Ivanova A.A."/>
            <person name="Naumoff D.G."/>
            <person name="Beletsky A.V."/>
            <person name="Rijpstra W.I.C."/>
            <person name="Sinninghe Damste J.S."/>
            <person name="Mardanov A.V."/>
            <person name="Ravin N.V."/>
            <person name="Dedysh S.N."/>
        </authorList>
    </citation>
    <scope>NUCLEOTIDE SEQUENCE [LARGE SCALE GENOMIC DNA]</scope>
    <source>
        <strain evidence="10">PL17</strain>
    </source>
</reference>
<dbReference type="InterPro" id="IPR011603">
    <property type="entry name" value="2oxoglutarate_DH_E1"/>
</dbReference>
<comment type="cofactor">
    <cofactor evidence="1">
        <name>thiamine diphosphate</name>
        <dbReference type="ChEBI" id="CHEBI:58937"/>
    </cofactor>
</comment>
<dbReference type="EC" id="1.2.4.2" evidence="4"/>
<keyword evidence="10" id="KW-1185">Reference proteome</keyword>
<evidence type="ECO:0000313" key="9">
    <source>
        <dbReference type="EMBL" id="QJW94511.1"/>
    </source>
</evidence>
<evidence type="ECO:0000256" key="4">
    <source>
        <dbReference type="ARBA" id="ARBA00012280"/>
    </source>
</evidence>
<dbReference type="GO" id="GO:0005829">
    <property type="term" value="C:cytosol"/>
    <property type="evidence" value="ECO:0007669"/>
    <property type="project" value="TreeGrafter"/>
</dbReference>
<dbReference type="PANTHER" id="PTHR23152">
    <property type="entry name" value="2-OXOGLUTARATE DEHYDROGENASE"/>
    <property type="match status" value="1"/>
</dbReference>
<dbReference type="PANTHER" id="PTHR23152:SF4">
    <property type="entry name" value="2-OXOADIPATE DEHYDROGENASE COMPLEX COMPONENT E1"/>
    <property type="match status" value="1"/>
</dbReference>
<dbReference type="InterPro" id="IPR029061">
    <property type="entry name" value="THDP-binding"/>
</dbReference>
<evidence type="ECO:0000256" key="1">
    <source>
        <dbReference type="ARBA" id="ARBA00001964"/>
    </source>
</evidence>
<protein>
    <recommendedName>
        <fullName evidence="4">oxoglutarate dehydrogenase (succinyl-transferring)</fullName>
        <ecNumber evidence="4">1.2.4.2</ecNumber>
    </recommendedName>
</protein>
<proteinExistence type="inferred from homology"/>
<dbReference type="KEGG" id="ftj:FTUN_2032"/>
<dbReference type="GO" id="GO:0030976">
    <property type="term" value="F:thiamine pyrophosphate binding"/>
    <property type="evidence" value="ECO:0007669"/>
    <property type="project" value="InterPro"/>
</dbReference>
<dbReference type="CDD" id="cd02016">
    <property type="entry name" value="TPP_E1_OGDC_like"/>
    <property type="match status" value="1"/>
</dbReference>
<evidence type="ECO:0000256" key="2">
    <source>
        <dbReference type="ARBA" id="ARBA00003906"/>
    </source>
</evidence>
<dbReference type="Pfam" id="PF02779">
    <property type="entry name" value="Transket_pyr"/>
    <property type="match status" value="1"/>
</dbReference>
<dbReference type="SMART" id="SM00861">
    <property type="entry name" value="Transket_pyr"/>
    <property type="match status" value="1"/>
</dbReference>
<comment type="function">
    <text evidence="2">E1 component of the 2-oxoglutarate dehydrogenase (OGDH) complex which catalyzes the decarboxylation of 2-oxoglutarate, the first step in the conversion of 2-oxoglutarate to succinyl-CoA and CO(2).</text>
</comment>
<dbReference type="Gene3D" id="3.40.50.11610">
    <property type="entry name" value="Multifunctional 2-oxoglutarate metabolism enzyme, C-terminal domain"/>
    <property type="match status" value="1"/>
</dbReference>
<dbReference type="SUPFAM" id="SSF52518">
    <property type="entry name" value="Thiamin diphosphate-binding fold (THDP-binding)"/>
    <property type="match status" value="2"/>
</dbReference>
<dbReference type="Pfam" id="PF16078">
    <property type="entry name" value="2-oxogl_dehyd_N"/>
    <property type="match status" value="1"/>
</dbReference>
<keyword evidence="7" id="KW-0175">Coiled coil</keyword>
<dbReference type="PIRSF" id="PIRSF000157">
    <property type="entry name" value="Oxoglu_dh_E1"/>
    <property type="match status" value="1"/>
</dbReference>
<organism evidence="9 10">
    <name type="scientific">Frigoriglobus tundricola</name>
    <dbReference type="NCBI Taxonomy" id="2774151"/>
    <lineage>
        <taxon>Bacteria</taxon>
        <taxon>Pseudomonadati</taxon>
        <taxon>Planctomycetota</taxon>
        <taxon>Planctomycetia</taxon>
        <taxon>Gemmatales</taxon>
        <taxon>Gemmataceae</taxon>
        <taxon>Frigoriglobus</taxon>
    </lineage>
</organism>
<evidence type="ECO:0000256" key="5">
    <source>
        <dbReference type="ARBA" id="ARBA00023002"/>
    </source>
</evidence>
<dbReference type="Proteomes" id="UP000503447">
    <property type="component" value="Chromosome"/>
</dbReference>
<dbReference type="Pfam" id="PF00676">
    <property type="entry name" value="E1_dh"/>
    <property type="match status" value="1"/>
</dbReference>
<dbReference type="Gene3D" id="1.10.287.1150">
    <property type="entry name" value="TPP helical domain"/>
    <property type="match status" value="1"/>
</dbReference>
<dbReference type="GO" id="GO:0006099">
    <property type="term" value="P:tricarboxylic acid cycle"/>
    <property type="evidence" value="ECO:0007669"/>
    <property type="project" value="TreeGrafter"/>
</dbReference>
<dbReference type="InterPro" id="IPR031717">
    <property type="entry name" value="ODO-1/KGD_C"/>
</dbReference>
<dbReference type="InterPro" id="IPR042179">
    <property type="entry name" value="KGD_C_sf"/>
</dbReference>
<gene>
    <name evidence="9" type="ORF">FTUN_2032</name>
</gene>
<comment type="similarity">
    <text evidence="3">Belongs to the alpha-ketoglutarate dehydrogenase family.</text>
</comment>
<dbReference type="InterPro" id="IPR032106">
    <property type="entry name" value="2-oxogl_dehyd_N"/>
</dbReference>
<dbReference type="NCBIfam" id="NF008907">
    <property type="entry name" value="PRK12270.1"/>
    <property type="match status" value="1"/>
</dbReference>
<evidence type="ECO:0000259" key="8">
    <source>
        <dbReference type="SMART" id="SM00861"/>
    </source>
</evidence>
<feature type="coiled-coil region" evidence="7">
    <location>
        <begin position="499"/>
        <end position="526"/>
    </location>
</feature>
<dbReference type="Gene3D" id="3.40.50.12470">
    <property type="match status" value="1"/>
</dbReference>
<feature type="domain" description="Transketolase-like pyrimidine-binding" evidence="8">
    <location>
        <begin position="599"/>
        <end position="792"/>
    </location>
</feature>
<accession>A0A6M5YMP4</accession>
<dbReference type="AlphaFoldDB" id="A0A6M5YMP4"/>
<dbReference type="GO" id="GO:0004591">
    <property type="term" value="F:oxoglutarate dehydrogenase (succinyl-transferring) activity"/>
    <property type="evidence" value="ECO:0007669"/>
    <property type="project" value="UniProtKB-EC"/>
</dbReference>
<keyword evidence="5 9" id="KW-0560">Oxidoreductase</keyword>
<dbReference type="NCBIfam" id="TIGR00239">
    <property type="entry name" value="2oxo_dh_E1"/>
    <property type="match status" value="1"/>
</dbReference>
<evidence type="ECO:0000313" key="10">
    <source>
        <dbReference type="Proteomes" id="UP000503447"/>
    </source>
</evidence>